<sequence length="199" mass="20929">MTAPQAAPQTAPLEMVIAVLERGGYQRLPKPLTVAGMEFDFEAAARGTQRSHDLVLVTTDRLPAPRLQRLLAGLTRSLDLTQSRRPVTLVIVGGRAAKDKSELERHARVLQVESADPSQAEVERAIAVLLPLDLPAAVIMHGGDPLNEVLATLGLGPDTADHIALVRAAIGGADEARGALRDYVNVGIVATSPGGAFDG</sequence>
<proteinExistence type="predicted"/>
<dbReference type="KEGG" id="serw:FY030_00120"/>
<dbReference type="EMBL" id="CP044427">
    <property type="protein sequence ID" value="QFG67340.1"/>
    <property type="molecule type" value="Genomic_DNA"/>
</dbReference>
<protein>
    <submittedName>
        <fullName evidence="1">Uncharacterized protein</fullName>
    </submittedName>
</protein>
<dbReference type="AlphaFoldDB" id="A0A5J6V116"/>
<reference evidence="1 2" key="1">
    <citation type="submission" date="2019-09" db="EMBL/GenBank/DDBJ databases">
        <title>Serinicoccus pratensis sp. nov., isolated from meadow soil.</title>
        <authorList>
            <person name="Zhang W."/>
        </authorList>
    </citation>
    <scope>NUCLEOTIDE SEQUENCE [LARGE SCALE GENOMIC DNA]</scope>
    <source>
        <strain evidence="1 2">W204</strain>
    </source>
</reference>
<dbReference type="OrthoDB" id="4951999at2"/>
<dbReference type="RefSeq" id="WP_158059738.1">
    <property type="nucleotide sequence ID" value="NZ_CP044427.1"/>
</dbReference>
<organism evidence="1 2">
    <name type="scientific">Ornithinimicrobium pratense</name>
    <dbReference type="NCBI Taxonomy" id="2593973"/>
    <lineage>
        <taxon>Bacteria</taxon>
        <taxon>Bacillati</taxon>
        <taxon>Actinomycetota</taxon>
        <taxon>Actinomycetes</taxon>
        <taxon>Micrococcales</taxon>
        <taxon>Ornithinimicrobiaceae</taxon>
        <taxon>Ornithinimicrobium</taxon>
    </lineage>
</organism>
<keyword evidence="2" id="KW-1185">Reference proteome</keyword>
<gene>
    <name evidence="1" type="ORF">FY030_00120</name>
</gene>
<evidence type="ECO:0000313" key="2">
    <source>
        <dbReference type="Proteomes" id="UP000326546"/>
    </source>
</evidence>
<name>A0A5J6V116_9MICO</name>
<evidence type="ECO:0000313" key="1">
    <source>
        <dbReference type="EMBL" id="QFG67340.1"/>
    </source>
</evidence>
<accession>A0A5J6V116</accession>
<dbReference type="Proteomes" id="UP000326546">
    <property type="component" value="Chromosome"/>
</dbReference>